<dbReference type="PANTHER" id="PTHR43384:SF14">
    <property type="entry name" value="ESX-1 SECRETION-ASSOCIATED PROTEIN ESPI"/>
    <property type="match status" value="1"/>
</dbReference>
<dbReference type="GO" id="GO:0009898">
    <property type="term" value="C:cytoplasmic side of plasma membrane"/>
    <property type="evidence" value="ECO:0007669"/>
    <property type="project" value="TreeGrafter"/>
</dbReference>
<gene>
    <name evidence="2" type="ORF">VO01_15670</name>
</gene>
<evidence type="ECO:0000313" key="3">
    <source>
        <dbReference type="Proteomes" id="UP000032604"/>
    </source>
</evidence>
<dbReference type="PATRIC" id="fig|33014.5.peg.3234"/>
<dbReference type="SUPFAM" id="SSF52540">
    <property type="entry name" value="P-loop containing nucleoside triphosphate hydrolases"/>
    <property type="match status" value="1"/>
</dbReference>
<evidence type="ECO:0000256" key="1">
    <source>
        <dbReference type="SAM" id="MobiDB-lite"/>
    </source>
</evidence>
<dbReference type="KEGG" id="cmh:VO01_15670"/>
<geneLocation type="plasmid" evidence="2 3">
    <name>pCI2</name>
</geneLocation>
<dbReference type="HOGENOM" id="CLU_003609_4_1_11"/>
<dbReference type="GO" id="GO:0005524">
    <property type="term" value="F:ATP binding"/>
    <property type="evidence" value="ECO:0007669"/>
    <property type="project" value="TreeGrafter"/>
</dbReference>
<feature type="region of interest" description="Disordered" evidence="1">
    <location>
        <begin position="71"/>
        <end position="104"/>
    </location>
</feature>
<dbReference type="Proteomes" id="UP000032604">
    <property type="component" value="Plasmid pCI2"/>
</dbReference>
<reference evidence="2 3" key="1">
    <citation type="journal article" date="2015" name="Genome Announc.">
        <title>Complete Genome Sequence of Clavibacter michiganensis subsp. insidiosus R1-1 Using PacBio Single-Molecule Real-Time Technology.</title>
        <authorList>
            <person name="Lu Y."/>
            <person name="Samac D.A."/>
            <person name="Glazebrook J."/>
            <person name="Ishimaru C.A."/>
        </authorList>
    </citation>
    <scope>NUCLEOTIDE SEQUENCE [LARGE SCALE GENOMIC DNA]</scope>
    <source>
        <strain evidence="2 3">R1-1</strain>
        <plasmid evidence="2 3">pCI2</plasmid>
    </source>
</reference>
<name>A0A0D5CN63_9MICO</name>
<dbReference type="OrthoDB" id="3204399at2"/>
<feature type="compositionally biased region" description="Low complexity" evidence="1">
    <location>
        <begin position="74"/>
        <end position="87"/>
    </location>
</feature>
<proteinExistence type="predicted"/>
<accession>A0A0D5CN63</accession>
<dbReference type="EMBL" id="CP011045">
    <property type="protein sequence ID" value="AJW80680.1"/>
    <property type="molecule type" value="Genomic_DNA"/>
</dbReference>
<dbReference type="RefSeq" id="WP_045530887.1">
    <property type="nucleotide sequence ID" value="NZ_CP011045.1"/>
</dbReference>
<dbReference type="GO" id="GO:0051782">
    <property type="term" value="P:negative regulation of cell division"/>
    <property type="evidence" value="ECO:0007669"/>
    <property type="project" value="TreeGrafter"/>
</dbReference>
<dbReference type="PANTHER" id="PTHR43384">
    <property type="entry name" value="SEPTUM SITE-DETERMINING PROTEIN MIND HOMOLOG, CHLOROPLASTIC-RELATED"/>
    <property type="match status" value="1"/>
</dbReference>
<organism evidence="2 3">
    <name type="scientific">Clavibacter michiganensis subsp. insidiosus</name>
    <dbReference type="NCBI Taxonomy" id="33014"/>
    <lineage>
        <taxon>Bacteria</taxon>
        <taxon>Bacillati</taxon>
        <taxon>Actinomycetota</taxon>
        <taxon>Actinomycetes</taxon>
        <taxon>Micrococcales</taxon>
        <taxon>Microbacteriaceae</taxon>
        <taxon>Clavibacter</taxon>
    </lineage>
</organism>
<protein>
    <submittedName>
        <fullName evidence="2">ATPase</fullName>
    </submittedName>
</protein>
<keyword evidence="2" id="KW-0614">Plasmid</keyword>
<dbReference type="GO" id="GO:0005829">
    <property type="term" value="C:cytosol"/>
    <property type="evidence" value="ECO:0007669"/>
    <property type="project" value="TreeGrafter"/>
</dbReference>
<dbReference type="AlphaFoldDB" id="A0A0D5CN63"/>
<dbReference type="Gene3D" id="3.40.50.300">
    <property type="entry name" value="P-loop containing nucleotide triphosphate hydrolases"/>
    <property type="match status" value="1"/>
</dbReference>
<sequence length="416" mass="43693">MTTTPLGALELLSTGSELHIGDVTFAGDSSYPDVLEWLSHQAQVQGAPVLVHSVERPSGQESWFSVDLDGSVHPAGPSSPSPECAAPAPMPTTAVSRSTTAPAPVAVDPLPRRADVRFVKPAKPRPRTGLRAAVYAATGGVVNLGQSALERETDELAARISRKLTGSHSTAILSLKGGVGKTSTTGGVGMMLAEYRGDPPCAVDMNPDSGDLAERVVGEAAYDVATAPTVTDVVREAEAIGSLTELGRYMHHANRLHVIAGEQDPEVSDALNAEDHARVQALVARYYSVVLTDCGTGVSHPAMAGILRSVSNVVIVTDWAVSSADRAARAIGWLREHGYARLAESAIVVITDMADVPDEVDRAAIARFLEVSSAQLIQVPRDRAAAGGVQIVPERVSPATRLAWMRIAAAIVDGYR</sequence>
<dbReference type="GO" id="GO:0016887">
    <property type="term" value="F:ATP hydrolysis activity"/>
    <property type="evidence" value="ECO:0007669"/>
    <property type="project" value="TreeGrafter"/>
</dbReference>
<dbReference type="InterPro" id="IPR027417">
    <property type="entry name" value="P-loop_NTPase"/>
</dbReference>
<dbReference type="InterPro" id="IPR050625">
    <property type="entry name" value="ParA/MinD_ATPase"/>
</dbReference>
<evidence type="ECO:0000313" key="2">
    <source>
        <dbReference type="EMBL" id="AJW80680.1"/>
    </source>
</evidence>